<dbReference type="Proteomes" id="UP000001194">
    <property type="component" value="Unassembled WGS sequence"/>
</dbReference>
<proteinExistence type="predicted"/>
<keyword evidence="2" id="KW-1185">Reference proteome</keyword>
<evidence type="ECO:0000313" key="1">
    <source>
        <dbReference type="EMBL" id="EDR05827.1"/>
    </source>
</evidence>
<protein>
    <submittedName>
        <fullName evidence="1">Predicted protein</fullName>
    </submittedName>
</protein>
<dbReference type="STRING" id="486041.B0DI15"/>
<dbReference type="InParanoid" id="B0DI15"/>
<dbReference type="EMBL" id="DS547111">
    <property type="protein sequence ID" value="EDR05827.1"/>
    <property type="molecule type" value="Genomic_DNA"/>
</dbReference>
<sequence>MASTPFQRITSALKAPLLHYGRGTHDGKLSANLDLHSLAQGKRREGSLETRRFMLALRSMIRNAMNVIAEQALGHLNFSPSKLEYHSVPISDPNCYDYTRRYALTNFELPAQSRERKRTQATNRRSGGPCNILTHQLAAQTGWHRLPIWDGVLSQPIHQIQVGARSIRSRTQLTKHYPGSGMGLHVRPPYNDTLNTTGTERILTRRMQPGLDNESVWRPLLSYLGSLISSLSSISSRDPFSRGSIQRTCYVNNGVQASTEERESPIARYQRHLLVERHGSPLWSPQPHRRLPLSYRQKGISVGDIGVITPQGSFDFLFNICLPRGHPSNPEVLPVGFSPVNLLPTDICELREHDSGSCLLTPSIEKGLTYKCNGPEGSILIMPNGAYHEDLLNFQDFKAVASQNAEEWYRFAIETCGRNIKNGQLRLVTGCDKTNSWGIATYSDLQGPVAISLTANSTQPAVEYTWDYEGRVQAKAGPKFEESLDSTGNREYPQSVHNQCTFLRSFTLTLAEDVWKTMPSNLTQDLSDNNNNLGFKLSGNGYQSDASESERWDIRLKWIICCSRPTQDETTMPDAPELLGRMRKIFSSHIDDDGTVYISQNHASETKPHLQSCSIFTPERPVYAGGILSDGTGNTRNEDEIFSGSSTAWGKQSEGPPNTVFSEEGIGSDDEGFVHRLALEERAAPQLFLLGSEVPTPPTLVAVGPSFSLATSPTQTSHDQGEGAVLLNPLDMESRDYNTDGNAGILRRGQSGSGPLALEPSNTPSIRYRILTKAIAASAHRDPPPPQCASGTQQAVLSDLKSWITNDVYARFQHVDTDFPFNKFRKISNELSRPQASLLTQIRTGHIPLNSYLHRIKMARNR</sequence>
<dbReference type="RefSeq" id="XP_001883503.1">
    <property type="nucleotide sequence ID" value="XM_001883468.1"/>
</dbReference>
<reference evidence="1 2" key="1">
    <citation type="journal article" date="2008" name="Nature">
        <title>The genome of Laccaria bicolor provides insights into mycorrhizal symbiosis.</title>
        <authorList>
            <person name="Martin F."/>
            <person name="Aerts A."/>
            <person name="Ahren D."/>
            <person name="Brun A."/>
            <person name="Danchin E.G.J."/>
            <person name="Duchaussoy F."/>
            <person name="Gibon J."/>
            <person name="Kohler A."/>
            <person name="Lindquist E."/>
            <person name="Pereda V."/>
            <person name="Salamov A."/>
            <person name="Shapiro H.J."/>
            <person name="Wuyts J."/>
            <person name="Blaudez D."/>
            <person name="Buee M."/>
            <person name="Brokstein P."/>
            <person name="Canbaeck B."/>
            <person name="Cohen D."/>
            <person name="Courty P.E."/>
            <person name="Coutinho P.M."/>
            <person name="Delaruelle C."/>
            <person name="Detter J.C."/>
            <person name="Deveau A."/>
            <person name="DiFazio S."/>
            <person name="Duplessis S."/>
            <person name="Fraissinet-Tachet L."/>
            <person name="Lucic E."/>
            <person name="Frey-Klett P."/>
            <person name="Fourrey C."/>
            <person name="Feussner I."/>
            <person name="Gay G."/>
            <person name="Grimwood J."/>
            <person name="Hoegger P.J."/>
            <person name="Jain P."/>
            <person name="Kilaru S."/>
            <person name="Labbe J."/>
            <person name="Lin Y.C."/>
            <person name="Legue V."/>
            <person name="Le Tacon F."/>
            <person name="Marmeisse R."/>
            <person name="Melayah D."/>
            <person name="Montanini B."/>
            <person name="Muratet M."/>
            <person name="Nehls U."/>
            <person name="Niculita-Hirzel H."/>
            <person name="Oudot-Le Secq M.P."/>
            <person name="Peter M."/>
            <person name="Quesneville H."/>
            <person name="Rajashekar B."/>
            <person name="Reich M."/>
            <person name="Rouhier N."/>
            <person name="Schmutz J."/>
            <person name="Yin T."/>
            <person name="Chalot M."/>
            <person name="Henrissat B."/>
            <person name="Kuees U."/>
            <person name="Lucas S."/>
            <person name="Van de Peer Y."/>
            <person name="Podila G.K."/>
            <person name="Polle A."/>
            <person name="Pukkila P.J."/>
            <person name="Richardson P.M."/>
            <person name="Rouze P."/>
            <person name="Sanders I.R."/>
            <person name="Stajich J.E."/>
            <person name="Tunlid A."/>
            <person name="Tuskan G."/>
            <person name="Grigoriev I.V."/>
        </authorList>
    </citation>
    <scope>NUCLEOTIDE SEQUENCE [LARGE SCALE GENOMIC DNA]</scope>
    <source>
        <strain evidence="2">S238N-H82 / ATCC MYA-4686</strain>
    </source>
</reference>
<dbReference type="OrthoDB" id="3222453at2759"/>
<accession>B0DI15</accession>
<evidence type="ECO:0000313" key="2">
    <source>
        <dbReference type="Proteomes" id="UP000001194"/>
    </source>
</evidence>
<dbReference type="KEGG" id="lbc:LACBIDRAFT_329444"/>
<dbReference type="HOGENOM" id="CLU_332050_0_0_1"/>
<gene>
    <name evidence="1" type="ORF">LACBIDRAFT_329444</name>
</gene>
<dbReference type="GeneID" id="6079169"/>
<name>B0DI15_LACBS</name>
<organism evidence="2">
    <name type="scientific">Laccaria bicolor (strain S238N-H82 / ATCC MYA-4686)</name>
    <name type="common">Bicoloured deceiver</name>
    <name type="synonym">Laccaria laccata var. bicolor</name>
    <dbReference type="NCBI Taxonomy" id="486041"/>
    <lineage>
        <taxon>Eukaryota</taxon>
        <taxon>Fungi</taxon>
        <taxon>Dikarya</taxon>
        <taxon>Basidiomycota</taxon>
        <taxon>Agaricomycotina</taxon>
        <taxon>Agaricomycetes</taxon>
        <taxon>Agaricomycetidae</taxon>
        <taxon>Agaricales</taxon>
        <taxon>Agaricineae</taxon>
        <taxon>Hydnangiaceae</taxon>
        <taxon>Laccaria</taxon>
    </lineage>
</organism>
<dbReference type="AlphaFoldDB" id="B0DI15"/>